<feature type="chain" id="PRO_5010858694" description="Fibrinogen C-terminal domain-containing protein" evidence="2">
    <location>
        <begin position="19"/>
        <end position="244"/>
    </location>
</feature>
<dbReference type="AlphaFoldDB" id="A0A1X7ULD6"/>
<dbReference type="PANTHER" id="PTHR19143:SF458">
    <property type="entry name" value="FIBRINOGEN C-TERMINAL DOMAIN-CONTAINING PROTEIN-RELATED"/>
    <property type="match status" value="1"/>
</dbReference>
<keyword evidence="1" id="KW-1015">Disulfide bond</keyword>
<dbReference type="InParanoid" id="A0A1X7ULD6"/>
<dbReference type="EnsemblMetazoa" id="XM_011406409.2">
    <property type="protein sequence ID" value="XP_011404711.1"/>
    <property type="gene ID" value="LOC105313195"/>
</dbReference>
<dbReference type="FunFam" id="3.90.215.10:FF:000001">
    <property type="entry name" value="Tenascin isoform 1"/>
    <property type="match status" value="1"/>
</dbReference>
<organism evidence="4">
    <name type="scientific">Amphimedon queenslandica</name>
    <name type="common">Sponge</name>
    <dbReference type="NCBI Taxonomy" id="400682"/>
    <lineage>
        <taxon>Eukaryota</taxon>
        <taxon>Metazoa</taxon>
        <taxon>Porifera</taxon>
        <taxon>Demospongiae</taxon>
        <taxon>Heteroscleromorpha</taxon>
        <taxon>Haplosclerida</taxon>
        <taxon>Niphatidae</taxon>
        <taxon>Amphimedon</taxon>
    </lineage>
</organism>
<dbReference type="PANTHER" id="PTHR19143">
    <property type="entry name" value="FIBRINOGEN/TENASCIN/ANGIOPOEITIN"/>
    <property type="match status" value="1"/>
</dbReference>
<dbReference type="KEGG" id="aqu:105313195"/>
<dbReference type="eggNOG" id="KOG2579">
    <property type="taxonomic scope" value="Eukaryota"/>
</dbReference>
<feature type="domain" description="Fibrinogen C-terminal" evidence="3">
    <location>
        <begin position="29"/>
        <end position="244"/>
    </location>
</feature>
<dbReference type="InterPro" id="IPR036056">
    <property type="entry name" value="Fibrinogen-like_C"/>
</dbReference>
<dbReference type="Pfam" id="PF00147">
    <property type="entry name" value="Fibrinogen_C"/>
    <property type="match status" value="1"/>
</dbReference>
<keyword evidence="2" id="KW-0732">Signal</keyword>
<dbReference type="NCBIfam" id="NF040941">
    <property type="entry name" value="GGGWT_bact"/>
    <property type="match status" value="1"/>
</dbReference>
<evidence type="ECO:0000256" key="2">
    <source>
        <dbReference type="SAM" id="SignalP"/>
    </source>
</evidence>
<dbReference type="SMART" id="SM00186">
    <property type="entry name" value="FBG"/>
    <property type="match status" value="1"/>
</dbReference>
<dbReference type="InterPro" id="IPR020837">
    <property type="entry name" value="Fibrinogen_CS"/>
</dbReference>
<accession>A0A1X7ULD6</accession>
<dbReference type="InterPro" id="IPR002181">
    <property type="entry name" value="Fibrinogen_a/b/g_C_dom"/>
</dbReference>
<dbReference type="GO" id="GO:0005615">
    <property type="term" value="C:extracellular space"/>
    <property type="evidence" value="ECO:0007669"/>
    <property type="project" value="TreeGrafter"/>
</dbReference>
<dbReference type="PROSITE" id="PS51406">
    <property type="entry name" value="FIBRINOGEN_C_2"/>
    <property type="match status" value="1"/>
</dbReference>
<evidence type="ECO:0000313" key="4">
    <source>
        <dbReference type="EnsemblMetazoa" id="Aqu2.1.28563_001"/>
    </source>
</evidence>
<evidence type="ECO:0000313" key="5">
    <source>
        <dbReference type="Proteomes" id="UP000007879"/>
    </source>
</evidence>
<proteinExistence type="predicted"/>
<evidence type="ECO:0000259" key="3">
    <source>
        <dbReference type="PROSITE" id="PS51406"/>
    </source>
</evidence>
<gene>
    <name evidence="4" type="primary">105313195</name>
</gene>
<name>A0A1X7ULD6_AMPQE</name>
<evidence type="ECO:0000256" key="1">
    <source>
        <dbReference type="ARBA" id="ARBA00023157"/>
    </source>
</evidence>
<protein>
    <recommendedName>
        <fullName evidence="3">Fibrinogen C-terminal domain-containing protein</fullName>
    </recommendedName>
</protein>
<dbReference type="CDD" id="cd00087">
    <property type="entry name" value="FReD"/>
    <property type="match status" value="1"/>
</dbReference>
<feature type="signal peptide" evidence="2">
    <location>
        <begin position="1"/>
        <end position="18"/>
    </location>
</feature>
<dbReference type="InterPro" id="IPR014716">
    <property type="entry name" value="Fibrinogen_a/b/g_C_1"/>
</dbReference>
<sequence length="244" mass="27392">MGYIKMILLLALFSSVLASDIDLLTQGNGNAFCTAHDCKELYEHGHTCSGVYTIKPDELPPFKVYCDMSNGGGWTVFQRRMDGSVNFYLKWADYQKGFGDLNGEFWLGLDKIHRLTATGNTSLRVDLKDFANVKKFAQYSSFSVGNPLTKYKLKVGGYSGDAGDSLAPQNGNGFTTSDNDNDQWDGNCATQFKGAWWYFKCHNSNLNGQYLTGTHKSYADGVNWDSFRGLHYSLYVTEMKTRRN</sequence>
<dbReference type="PROSITE" id="PS00514">
    <property type="entry name" value="FIBRINOGEN_C_1"/>
    <property type="match status" value="1"/>
</dbReference>
<dbReference type="Gene3D" id="3.90.215.10">
    <property type="entry name" value="Gamma Fibrinogen, chain A, domain 1"/>
    <property type="match status" value="1"/>
</dbReference>
<reference evidence="4" key="2">
    <citation type="submission" date="2017-05" db="UniProtKB">
        <authorList>
            <consortium name="EnsemblMetazoa"/>
        </authorList>
    </citation>
    <scope>IDENTIFICATION</scope>
</reference>
<dbReference type="OrthoDB" id="7735550at2759"/>
<dbReference type="Proteomes" id="UP000007879">
    <property type="component" value="Unassembled WGS sequence"/>
</dbReference>
<keyword evidence="5" id="KW-1185">Reference proteome</keyword>
<dbReference type="EnsemblMetazoa" id="Aqu2.1.28563_001">
    <property type="protein sequence ID" value="Aqu2.1.28563_001"/>
    <property type="gene ID" value="Aqu2.1.28563"/>
</dbReference>
<dbReference type="InterPro" id="IPR050373">
    <property type="entry name" value="Fibrinogen_C-term_domain"/>
</dbReference>
<dbReference type="SUPFAM" id="SSF56496">
    <property type="entry name" value="Fibrinogen C-terminal domain-like"/>
    <property type="match status" value="1"/>
</dbReference>
<reference evidence="5" key="1">
    <citation type="journal article" date="2010" name="Nature">
        <title>The Amphimedon queenslandica genome and the evolution of animal complexity.</title>
        <authorList>
            <person name="Srivastava M."/>
            <person name="Simakov O."/>
            <person name="Chapman J."/>
            <person name="Fahey B."/>
            <person name="Gauthier M.E."/>
            <person name="Mitros T."/>
            <person name="Richards G.S."/>
            <person name="Conaco C."/>
            <person name="Dacre M."/>
            <person name="Hellsten U."/>
            <person name="Larroux C."/>
            <person name="Putnam N.H."/>
            <person name="Stanke M."/>
            <person name="Adamska M."/>
            <person name="Darling A."/>
            <person name="Degnan S.M."/>
            <person name="Oakley T.H."/>
            <person name="Plachetzki D.C."/>
            <person name="Zhai Y."/>
            <person name="Adamski M."/>
            <person name="Calcino A."/>
            <person name="Cummins S.F."/>
            <person name="Goodstein D.M."/>
            <person name="Harris C."/>
            <person name="Jackson D.J."/>
            <person name="Leys S.P."/>
            <person name="Shu S."/>
            <person name="Woodcroft B.J."/>
            <person name="Vervoort M."/>
            <person name="Kosik K.S."/>
            <person name="Manning G."/>
            <person name="Degnan B.M."/>
            <person name="Rokhsar D.S."/>
        </authorList>
    </citation>
    <scope>NUCLEOTIDE SEQUENCE [LARGE SCALE GENOMIC DNA]</scope>
</reference>